<reference evidence="2" key="1">
    <citation type="submission" date="2022-11" db="UniProtKB">
        <authorList>
            <consortium name="WormBaseParasite"/>
        </authorList>
    </citation>
    <scope>IDENTIFICATION</scope>
</reference>
<keyword evidence="1" id="KW-1185">Reference proteome</keyword>
<accession>A0A914HQN5</accession>
<evidence type="ECO:0000313" key="2">
    <source>
        <dbReference type="WBParaSite" id="Gr19_v10_g3757.t1"/>
    </source>
</evidence>
<protein>
    <submittedName>
        <fullName evidence="2">Uncharacterized protein</fullName>
    </submittedName>
</protein>
<dbReference type="AlphaFoldDB" id="A0A914HQN5"/>
<dbReference type="Proteomes" id="UP000887572">
    <property type="component" value="Unplaced"/>
</dbReference>
<proteinExistence type="predicted"/>
<sequence>MDVPTKLRSGPPGKRNQGLLQGQFSRALRPSLPREWDKIFAQELRAISEIFPHVSASVAAPKGAASKAVDGLPDRTSGGSLTFSCPHGIFANHRFTVRCETTTSGPFDFMEQNAAALGQSRHRQLAAVVKAHNANNKRRHHPDHHTHCQFLQSWRPRCCVFVLLLGRIYTECHGLQLKGRIYTHCHRLLLPKIRRHVAATATAAKRKGEKKEELIDEWRRFFRLLSTLLGGRAIKMGKSVRRRIGVKCSARHFSKFVFHSFLRRILLRIRSGVLTRDEIIGIYVHHSHPYVGLPKLYPLQFPTNGRAFTAEKSVRV</sequence>
<dbReference type="WBParaSite" id="Gr19_v10_g3757.t1">
    <property type="protein sequence ID" value="Gr19_v10_g3757.t1"/>
    <property type="gene ID" value="Gr19_v10_g3757"/>
</dbReference>
<name>A0A914HQN5_GLORO</name>
<organism evidence="1 2">
    <name type="scientific">Globodera rostochiensis</name>
    <name type="common">Golden nematode worm</name>
    <name type="synonym">Heterodera rostochiensis</name>
    <dbReference type="NCBI Taxonomy" id="31243"/>
    <lineage>
        <taxon>Eukaryota</taxon>
        <taxon>Metazoa</taxon>
        <taxon>Ecdysozoa</taxon>
        <taxon>Nematoda</taxon>
        <taxon>Chromadorea</taxon>
        <taxon>Rhabditida</taxon>
        <taxon>Tylenchina</taxon>
        <taxon>Tylenchomorpha</taxon>
        <taxon>Tylenchoidea</taxon>
        <taxon>Heteroderidae</taxon>
        <taxon>Heteroderinae</taxon>
        <taxon>Globodera</taxon>
    </lineage>
</organism>
<evidence type="ECO:0000313" key="1">
    <source>
        <dbReference type="Proteomes" id="UP000887572"/>
    </source>
</evidence>